<dbReference type="Proteomes" id="UP001374579">
    <property type="component" value="Unassembled WGS sequence"/>
</dbReference>
<dbReference type="EMBL" id="JBAMIC010000010">
    <property type="protein sequence ID" value="KAK7101619.1"/>
    <property type="molecule type" value="Genomic_DNA"/>
</dbReference>
<feature type="compositionally biased region" description="Low complexity" evidence="1">
    <location>
        <begin position="815"/>
        <end position="826"/>
    </location>
</feature>
<evidence type="ECO:0000256" key="2">
    <source>
        <dbReference type="SAM" id="Phobius"/>
    </source>
</evidence>
<proteinExistence type="predicted"/>
<gene>
    <name evidence="3" type="ORF">V1264_019971</name>
</gene>
<keyword evidence="2" id="KW-1133">Transmembrane helix</keyword>
<evidence type="ECO:0000256" key="1">
    <source>
        <dbReference type="SAM" id="MobiDB-lite"/>
    </source>
</evidence>
<comment type="caution">
    <text evidence="3">The sequence shown here is derived from an EMBL/GenBank/DDBJ whole genome shotgun (WGS) entry which is preliminary data.</text>
</comment>
<feature type="compositionally biased region" description="Basic and acidic residues" evidence="1">
    <location>
        <begin position="831"/>
        <end position="842"/>
    </location>
</feature>
<keyword evidence="2" id="KW-0812">Transmembrane</keyword>
<reference evidence="3 4" key="1">
    <citation type="submission" date="2024-02" db="EMBL/GenBank/DDBJ databases">
        <title>Chromosome-scale genome assembly of the rough periwinkle Littorina saxatilis.</title>
        <authorList>
            <person name="De Jode A."/>
            <person name="Faria R."/>
            <person name="Formenti G."/>
            <person name="Sims Y."/>
            <person name="Smith T.P."/>
            <person name="Tracey A."/>
            <person name="Wood J.M.D."/>
            <person name="Zagrodzka Z.B."/>
            <person name="Johannesson K."/>
            <person name="Butlin R.K."/>
            <person name="Leder E.H."/>
        </authorList>
    </citation>
    <scope>NUCLEOTIDE SEQUENCE [LARGE SCALE GENOMIC DNA]</scope>
    <source>
        <strain evidence="3">Snail1</strain>
        <tissue evidence="3">Muscle</tissue>
    </source>
</reference>
<dbReference type="AlphaFoldDB" id="A0AAN9BBM1"/>
<evidence type="ECO:0000313" key="4">
    <source>
        <dbReference type="Proteomes" id="UP001374579"/>
    </source>
</evidence>
<protein>
    <submittedName>
        <fullName evidence="3">Uncharacterized protein</fullName>
    </submittedName>
</protein>
<feature type="transmembrane region" description="Helical" evidence="2">
    <location>
        <begin position="305"/>
        <end position="326"/>
    </location>
</feature>
<keyword evidence="2" id="KW-0472">Membrane</keyword>
<feature type="region of interest" description="Disordered" evidence="1">
    <location>
        <begin position="332"/>
        <end position="354"/>
    </location>
</feature>
<evidence type="ECO:0000313" key="3">
    <source>
        <dbReference type="EMBL" id="KAK7101619.1"/>
    </source>
</evidence>
<feature type="region of interest" description="Disordered" evidence="1">
    <location>
        <begin position="769"/>
        <end position="853"/>
    </location>
</feature>
<organism evidence="3 4">
    <name type="scientific">Littorina saxatilis</name>
    <dbReference type="NCBI Taxonomy" id="31220"/>
    <lineage>
        <taxon>Eukaryota</taxon>
        <taxon>Metazoa</taxon>
        <taxon>Spiralia</taxon>
        <taxon>Lophotrochozoa</taxon>
        <taxon>Mollusca</taxon>
        <taxon>Gastropoda</taxon>
        <taxon>Caenogastropoda</taxon>
        <taxon>Littorinimorpha</taxon>
        <taxon>Littorinoidea</taxon>
        <taxon>Littorinidae</taxon>
        <taxon>Littorina</taxon>
    </lineage>
</organism>
<name>A0AAN9BBM1_9CAEN</name>
<feature type="compositionally biased region" description="Basic and acidic residues" evidence="1">
    <location>
        <begin position="617"/>
        <end position="628"/>
    </location>
</feature>
<feature type="compositionally biased region" description="Basic and acidic residues" evidence="1">
    <location>
        <begin position="773"/>
        <end position="812"/>
    </location>
</feature>
<keyword evidence="4" id="KW-1185">Reference proteome</keyword>
<feature type="region of interest" description="Disordered" evidence="1">
    <location>
        <begin position="617"/>
        <end position="697"/>
    </location>
</feature>
<feature type="region of interest" description="Disordered" evidence="1">
    <location>
        <begin position="1014"/>
        <end position="1051"/>
    </location>
</feature>
<accession>A0AAN9BBM1</accession>
<sequence>MYPADATPTNCTASGPTKGLQCRIGNYKKNHPDACKDVTERLQSRAVATPPRLDEVCQPQLTNLNLYKLSCRHLASSPQVSLNFTFELPLCAAEFANASTAVKVDFNANRDHPQNYFQTHPICRLFNYTGSDFSHISDFSQKITMFYEWMAVGIQDRSSYPAVVYYLSLTADPSAAQLNYTVVYLDVSSQSMRLVAGAWRSNGRAHFIFLPIDHVNNYRIEATSVGQAKWEHSEEVSSSTFELKDIPNYANIVTVKVTPTDRDICDRLGYPYCAPITITLLDKNTLNLPVEPLHPVKPGVKWRHILVITVGSLVAGVLIAATIAVLRRHQGRPAKPEGYEPAPEAPDEQREPRQVLTITSLPESVYEEVLLDLLTHHGFKTDPLRDAQCKSRMRNNKPILLIIHPHMINYPAWQTFVDLVLYISENKPLWRRVRVISLEDQGEVCRLQDLFPGLEGIRPRLNEFWTNLKERTHELRTPDDGETLIAQLNEVYAGERPAVQVHNEEEEEAISLISSSSDIFELGQRNSRDFGINAEEEEPERANRSPCCEVKVNVPDRHAHYVVFHQAVPENEGEGHDLKPQSEVGASGVSTISDPQELVGQINGPVSVEIHFPTHEPSHFAASDEGHHVPQGPHLNPNDDNEISDGLNELRFSAVPPQRLPPDGSDASPQPLPTLERGDGPDPDETTPKVLFSRDPAWEPEHLRTTEDMSGNVQINLSALPSPEPLGGAEIEKFPPGESPTDVLVNEGRDGFESCRHVPHFSLLLPSSGSVVSREETENREQIQDASAVREGEENREQVQDASAVREGEENSYHSSLGPPASSLSGVRQPCYDDRARGDNDHNSANGYSPSAPWVCGPNEYMSMLSQRSLGPGGNSVAGPLEEFNAGIGIVDTRNLSLEEAAVWESDDSSFFPPSVRNGPDRAAGFKAGAEQGNFHVPLTLNDEILLLERGGRQGEQPMPDVHRYDGYVDEQGERAYELDLNGDMCDNEQRERNVRGNGNVDDNGQSVFVLQAPVVPGREAEEHAESIDEDDDPDSGVAWNPDSIESQDSQ</sequence>